<comment type="caution">
    <text evidence="4">The sequence shown here is derived from an EMBL/GenBank/DDBJ whole genome shotgun (WGS) entry which is preliminary data.</text>
</comment>
<dbReference type="Proteomes" id="UP001174909">
    <property type="component" value="Unassembled WGS sequence"/>
</dbReference>
<proteinExistence type="predicted"/>
<evidence type="ECO:0000256" key="1">
    <source>
        <dbReference type="ARBA" id="ARBA00004886"/>
    </source>
</evidence>
<organism evidence="4 5">
    <name type="scientific">Geodia barretti</name>
    <name type="common">Barrett's horny sponge</name>
    <dbReference type="NCBI Taxonomy" id="519541"/>
    <lineage>
        <taxon>Eukaryota</taxon>
        <taxon>Metazoa</taxon>
        <taxon>Porifera</taxon>
        <taxon>Demospongiae</taxon>
        <taxon>Heteroscleromorpha</taxon>
        <taxon>Tetractinellida</taxon>
        <taxon>Astrophorina</taxon>
        <taxon>Geodiidae</taxon>
        <taxon>Geodia</taxon>
    </lineage>
</organism>
<evidence type="ECO:0000256" key="2">
    <source>
        <dbReference type="ARBA" id="ARBA00011741"/>
    </source>
</evidence>
<sequence>MQWEEAQQAHVLLYPEGMVTLNGPAAEILTRCREAKSVTQVVEELQQAFPQDDIAADVREFLEDAYANGWICIERAD</sequence>
<evidence type="ECO:0000313" key="5">
    <source>
        <dbReference type="Proteomes" id="UP001174909"/>
    </source>
</evidence>
<evidence type="ECO:0000256" key="3">
    <source>
        <dbReference type="ARBA" id="ARBA00022905"/>
    </source>
</evidence>
<comment type="subunit">
    <text evidence="2">Monomer. Interacts with PqqE.</text>
</comment>
<name>A0AA35T507_GEOBA</name>
<accession>A0AA35T507</accession>
<dbReference type="EMBL" id="CASHTH010003178">
    <property type="protein sequence ID" value="CAI8041312.1"/>
    <property type="molecule type" value="Genomic_DNA"/>
</dbReference>
<comment type="pathway">
    <text evidence="1">Cofactor biosynthesis; pyrroloquinoline quinone biosynthesis.</text>
</comment>
<dbReference type="NCBIfam" id="TIGR03859">
    <property type="entry name" value="PQQ_PqqD"/>
    <property type="match status" value="1"/>
</dbReference>
<dbReference type="AlphaFoldDB" id="A0AA35T507"/>
<keyword evidence="5" id="KW-1185">Reference proteome</keyword>
<gene>
    <name evidence="4" type="ORF">GBAR_LOCUS22971</name>
</gene>
<dbReference type="InterPro" id="IPR022479">
    <property type="entry name" value="PqqD_bac"/>
</dbReference>
<protein>
    <submittedName>
        <fullName evidence="4">PqqA binding protein</fullName>
    </submittedName>
</protein>
<dbReference type="Gene3D" id="1.10.10.1150">
    <property type="entry name" value="Coenzyme PQQ synthesis protein D (PqqD)"/>
    <property type="match status" value="1"/>
</dbReference>
<evidence type="ECO:0000313" key="4">
    <source>
        <dbReference type="EMBL" id="CAI8041312.1"/>
    </source>
</evidence>
<keyword evidence="3" id="KW-0884">PQQ biosynthesis</keyword>
<dbReference type="Pfam" id="PF05402">
    <property type="entry name" value="PqqD"/>
    <property type="match status" value="1"/>
</dbReference>
<reference evidence="4" key="1">
    <citation type="submission" date="2023-03" db="EMBL/GenBank/DDBJ databases">
        <authorList>
            <person name="Steffen K."/>
            <person name="Cardenas P."/>
        </authorList>
    </citation>
    <scope>NUCLEOTIDE SEQUENCE</scope>
</reference>
<dbReference type="InterPro" id="IPR008792">
    <property type="entry name" value="PQQD"/>
</dbReference>
<dbReference type="GO" id="GO:0048038">
    <property type="term" value="F:quinone binding"/>
    <property type="evidence" value="ECO:0007669"/>
    <property type="project" value="InterPro"/>
</dbReference>
<dbReference type="InterPro" id="IPR041881">
    <property type="entry name" value="PqqD_sf"/>
</dbReference>